<evidence type="ECO:0000313" key="1">
    <source>
        <dbReference type="EMBL" id="APT85043.1"/>
    </source>
</evidence>
<dbReference type="Gene3D" id="3.10.129.10">
    <property type="entry name" value="Hotdog Thioesterase"/>
    <property type="match status" value="1"/>
</dbReference>
<dbReference type="InterPro" id="IPR029069">
    <property type="entry name" value="HotDog_dom_sf"/>
</dbReference>
<dbReference type="AlphaFoldDB" id="A0A1L7CH17"/>
<dbReference type="EMBL" id="CP009245">
    <property type="protein sequence ID" value="APT85043.1"/>
    <property type="molecule type" value="Genomic_DNA"/>
</dbReference>
<evidence type="ECO:0000313" key="2">
    <source>
        <dbReference type="Proteomes" id="UP000185478"/>
    </source>
</evidence>
<reference evidence="1 2" key="1">
    <citation type="submission" date="2014-08" db="EMBL/GenBank/DDBJ databases">
        <title>Complete genome sequence of Corynebacterium aquilae S-613T(T) (=DSM 44791(T)), isolated from the choana of a healthy golden eagle.</title>
        <authorList>
            <person name="Ruckert C."/>
            <person name="Albersmeier A."/>
            <person name="Winkler A."/>
            <person name="Kalinowski J."/>
        </authorList>
    </citation>
    <scope>NUCLEOTIDE SEQUENCE [LARGE SCALE GENOMIC DNA]</scope>
    <source>
        <strain evidence="1 2">S-613</strain>
    </source>
</reference>
<dbReference type="OrthoDB" id="9799036at2"/>
<sequence length="133" mass="15106">MELRWSDQDANHHVNNATIVTLLEELRVRSGTLWEPGATHGDPRVVRTLEVRYDDELNYHSDDDGPVIVDGYAWISRIGRTSYQVSHELVQEGTTRVFSTSTIVVLDPATKRPEPIDDAFKRRLESLYSAPGE</sequence>
<dbReference type="CDD" id="cd00586">
    <property type="entry name" value="4HBT"/>
    <property type="match status" value="1"/>
</dbReference>
<dbReference type="KEGG" id="caqu:CAQU_08110"/>
<keyword evidence="2" id="KW-1185">Reference proteome</keyword>
<name>A0A1L7CH17_9CORY</name>
<proteinExistence type="predicted"/>
<organism evidence="1 2">
    <name type="scientific">Corynebacterium aquilae DSM 44791</name>
    <dbReference type="NCBI Taxonomy" id="1431546"/>
    <lineage>
        <taxon>Bacteria</taxon>
        <taxon>Bacillati</taxon>
        <taxon>Actinomycetota</taxon>
        <taxon>Actinomycetes</taxon>
        <taxon>Mycobacteriales</taxon>
        <taxon>Corynebacteriaceae</taxon>
        <taxon>Corynebacterium</taxon>
    </lineage>
</organism>
<dbReference type="SUPFAM" id="SSF54637">
    <property type="entry name" value="Thioesterase/thiol ester dehydrase-isomerase"/>
    <property type="match status" value="1"/>
</dbReference>
<dbReference type="Pfam" id="PF13279">
    <property type="entry name" value="4HBT_2"/>
    <property type="match status" value="1"/>
</dbReference>
<accession>A0A1L7CH17</accession>
<protein>
    <submittedName>
        <fullName evidence="1">Uncharacterized protein</fullName>
    </submittedName>
</protein>
<dbReference type="Proteomes" id="UP000185478">
    <property type="component" value="Chromosome"/>
</dbReference>
<dbReference type="STRING" id="1431546.CAQU_08110"/>
<gene>
    <name evidence="1" type="ORF">CAQU_08110</name>
</gene>